<feature type="domain" description="YCII-related" evidence="2">
    <location>
        <begin position="32"/>
        <end position="94"/>
    </location>
</feature>
<protein>
    <submittedName>
        <fullName evidence="3">Uncharacterized conserved protein</fullName>
    </submittedName>
</protein>
<accession>A0A239DBN9</accession>
<proteinExistence type="inferred from homology"/>
<dbReference type="Gene3D" id="3.30.70.1060">
    <property type="entry name" value="Dimeric alpha+beta barrel"/>
    <property type="match status" value="1"/>
</dbReference>
<organism evidence="3 4">
    <name type="scientific">Streptosporangium subroseum</name>
    <dbReference type="NCBI Taxonomy" id="106412"/>
    <lineage>
        <taxon>Bacteria</taxon>
        <taxon>Bacillati</taxon>
        <taxon>Actinomycetota</taxon>
        <taxon>Actinomycetes</taxon>
        <taxon>Streptosporangiales</taxon>
        <taxon>Streptosporangiaceae</taxon>
        <taxon>Streptosporangium</taxon>
    </lineage>
</organism>
<dbReference type="Proteomes" id="UP000198282">
    <property type="component" value="Unassembled WGS sequence"/>
</dbReference>
<dbReference type="OrthoDB" id="3212458at2"/>
<dbReference type="RefSeq" id="WP_089207002.1">
    <property type="nucleotide sequence ID" value="NZ_FZOD01000007.1"/>
</dbReference>
<comment type="similarity">
    <text evidence="1">Belongs to the YciI family.</text>
</comment>
<keyword evidence="4" id="KW-1185">Reference proteome</keyword>
<evidence type="ECO:0000313" key="4">
    <source>
        <dbReference type="Proteomes" id="UP000198282"/>
    </source>
</evidence>
<evidence type="ECO:0000259" key="2">
    <source>
        <dbReference type="Pfam" id="PF03795"/>
    </source>
</evidence>
<dbReference type="AlphaFoldDB" id="A0A239DBN9"/>
<evidence type="ECO:0000256" key="1">
    <source>
        <dbReference type="ARBA" id="ARBA00007689"/>
    </source>
</evidence>
<reference evidence="3 4" key="1">
    <citation type="submission" date="2017-06" db="EMBL/GenBank/DDBJ databases">
        <authorList>
            <person name="Kim H.J."/>
            <person name="Triplett B.A."/>
        </authorList>
    </citation>
    <scope>NUCLEOTIDE SEQUENCE [LARGE SCALE GENOMIC DNA]</scope>
    <source>
        <strain evidence="3 4">CGMCC 4.2132</strain>
    </source>
</reference>
<dbReference type="InterPro" id="IPR005545">
    <property type="entry name" value="YCII"/>
</dbReference>
<evidence type="ECO:0000313" key="3">
    <source>
        <dbReference type="EMBL" id="SNS29730.1"/>
    </source>
</evidence>
<dbReference type="EMBL" id="FZOD01000007">
    <property type="protein sequence ID" value="SNS29730.1"/>
    <property type="molecule type" value="Genomic_DNA"/>
</dbReference>
<sequence length="113" mass="12224">MTHFLISFPSAAMVISDEDFPDVIRDSHAVIREAKDAGVYVFGGGIDEDVDPVLVAGDGTVTDGTYPQTKQLNGGYTILDLPSREAALEWAKKIAASCRCSQEVRAFQYDPLA</sequence>
<name>A0A239DBN9_9ACTN</name>
<gene>
    <name evidence="3" type="ORF">SAMN05216276_100754</name>
</gene>
<dbReference type="InterPro" id="IPR011008">
    <property type="entry name" value="Dimeric_a/b-barrel"/>
</dbReference>
<dbReference type="Pfam" id="PF03795">
    <property type="entry name" value="YCII"/>
    <property type="match status" value="1"/>
</dbReference>
<dbReference type="SUPFAM" id="SSF54909">
    <property type="entry name" value="Dimeric alpha+beta barrel"/>
    <property type="match status" value="1"/>
</dbReference>